<sequence length="618" mass="68525">MKAVPSLGAVSVSISFLAPFTRADPIIEAAPGTALFHQFRPTYHFLGEKWMNDPCAPYYDESTGLYHMFYQLNPTSTIWGNMTWGHAVSKDQVTWQDYPNALRPFESKWDELGVFSGFAMPHAIDGKHTVFYTGVTKLPISWKLPYLFGEHVLAATTSDDGKTWQRRAEPLIEGPPPGLDVTGWRDPMPFHSTSLDAYFGYVASNESGSNYLIVAGGVRDVGPRIFLYHAHDYEHWKYHGYLLAAEKNTSFSAYSANWGFNFEMTIYRELVDDEGHVHNVMFFAAEGETSRYAMWAAGSFAAGGCGIEVDLNAGLFTPLMVGISDRSDWYANNIYTDKDGKNILIGWITESNNFTTGQPQGWDGILSLPREVSISTVHNIHDGDERLVGHGDWIVSDVKDLTCADGTTKQSKTIKTLGIKPLSNLELLRNANAVEKVDKIALTNASHVLNSTGVSFELLADITEFERGSQVGFQVRRSSADDEVTTIVYDDAEKKVRIDRSQSSTAECAVFVDHAIKPKADPVWGYFTLYDQFIEVAQGDACATSRETLQFHVFVDVSSVEVFVNGRFALSARIYPCASQTKSDGIALLASGSATFGNVQVWTDLKPAWPETRTVPTF</sequence>
<comment type="caution">
    <text evidence="1">The sequence shown here is derived from an EMBL/GenBank/DDBJ whole genome shotgun (WGS) entry which is preliminary data.</text>
</comment>
<evidence type="ECO:0000313" key="2">
    <source>
        <dbReference type="Proteomes" id="UP001163321"/>
    </source>
</evidence>
<organism evidence="1 2">
    <name type="scientific">Peronosclerospora sorghi</name>
    <dbReference type="NCBI Taxonomy" id="230839"/>
    <lineage>
        <taxon>Eukaryota</taxon>
        <taxon>Sar</taxon>
        <taxon>Stramenopiles</taxon>
        <taxon>Oomycota</taxon>
        <taxon>Peronosporomycetes</taxon>
        <taxon>Peronosporales</taxon>
        <taxon>Peronosporaceae</taxon>
        <taxon>Peronosclerospora</taxon>
    </lineage>
</organism>
<gene>
    <name evidence="1" type="ORF">PsorP6_014695</name>
</gene>
<reference evidence="1 2" key="1">
    <citation type="journal article" date="2022" name="bioRxiv">
        <title>The genome of the oomycete Peronosclerospora sorghi, a cosmopolitan pathogen of maize and sorghum, is inflated with dispersed pseudogenes.</title>
        <authorList>
            <person name="Fletcher K."/>
            <person name="Martin F."/>
            <person name="Isakeit T."/>
            <person name="Cavanaugh K."/>
            <person name="Magill C."/>
            <person name="Michelmore R."/>
        </authorList>
    </citation>
    <scope>NUCLEOTIDE SEQUENCE [LARGE SCALE GENOMIC DNA]</scope>
    <source>
        <strain evidence="1">P6</strain>
    </source>
</reference>
<accession>A0ACC0VSF9</accession>
<evidence type="ECO:0000313" key="1">
    <source>
        <dbReference type="EMBL" id="KAI9909227.1"/>
    </source>
</evidence>
<name>A0ACC0VSF9_9STRA</name>
<proteinExistence type="predicted"/>
<dbReference type="Proteomes" id="UP001163321">
    <property type="component" value="Chromosome 7"/>
</dbReference>
<protein>
    <submittedName>
        <fullName evidence="1">Uncharacterized protein</fullName>
    </submittedName>
</protein>
<keyword evidence="2" id="KW-1185">Reference proteome</keyword>
<dbReference type="EMBL" id="CM047586">
    <property type="protein sequence ID" value="KAI9909227.1"/>
    <property type="molecule type" value="Genomic_DNA"/>
</dbReference>